<evidence type="ECO:0000256" key="5">
    <source>
        <dbReference type="ARBA" id="ARBA00014651"/>
    </source>
</evidence>
<dbReference type="OrthoDB" id="430293at2759"/>
<dbReference type="GO" id="GO:0046872">
    <property type="term" value="F:metal ion binding"/>
    <property type="evidence" value="ECO:0007669"/>
    <property type="project" value="UniProtKB-KW"/>
</dbReference>
<evidence type="ECO:0000256" key="6">
    <source>
        <dbReference type="ARBA" id="ARBA00022692"/>
    </source>
</evidence>
<name>A0A6G1GZK5_9PEZI</name>
<dbReference type="SMART" id="SM00318">
    <property type="entry name" value="SNc"/>
    <property type="match status" value="1"/>
</dbReference>
<evidence type="ECO:0000256" key="1">
    <source>
        <dbReference type="ARBA" id="ARBA00004167"/>
    </source>
</evidence>
<evidence type="ECO:0000256" key="3">
    <source>
        <dbReference type="ARBA" id="ARBA00005435"/>
    </source>
</evidence>
<keyword evidence="8" id="KW-0479">Metal-binding</keyword>
<keyword evidence="18" id="KW-1185">Reference proteome</keyword>
<dbReference type="PROSITE" id="PS50830">
    <property type="entry name" value="TNASE_3"/>
    <property type="match status" value="1"/>
</dbReference>
<dbReference type="Proteomes" id="UP000800041">
    <property type="component" value="Unassembled WGS sequence"/>
</dbReference>
<keyword evidence="12" id="KW-1133">Transmembrane helix</keyword>
<dbReference type="InterPro" id="IPR016071">
    <property type="entry name" value="Staphylococal_nuclease_OB-fold"/>
</dbReference>
<dbReference type="GO" id="GO:0016787">
    <property type="term" value="F:hydrolase activity"/>
    <property type="evidence" value="ECO:0007669"/>
    <property type="project" value="UniProtKB-KW"/>
</dbReference>
<dbReference type="FunFam" id="2.40.50.90:FF:000029">
    <property type="entry name" value="Probable endonuclease lcl3"/>
    <property type="match status" value="1"/>
</dbReference>
<evidence type="ECO:0000256" key="9">
    <source>
        <dbReference type="ARBA" id="ARBA00022759"/>
    </source>
</evidence>
<proteinExistence type="inferred from homology"/>
<evidence type="ECO:0000256" key="4">
    <source>
        <dbReference type="ARBA" id="ARBA00013404"/>
    </source>
</evidence>
<keyword evidence="11" id="KW-0106">Calcium</keyword>
<evidence type="ECO:0000256" key="12">
    <source>
        <dbReference type="ARBA" id="ARBA00022989"/>
    </source>
</evidence>
<comment type="subcellular location">
    <subcellularLocation>
        <location evidence="1">Membrane</location>
        <topology evidence="1">Single-pass membrane protein</topology>
    </subcellularLocation>
    <subcellularLocation>
        <location evidence="2">Mitochondrion</location>
    </subcellularLocation>
</comment>
<evidence type="ECO:0000256" key="14">
    <source>
        <dbReference type="ARBA" id="ARBA00023136"/>
    </source>
</evidence>
<dbReference type="EMBL" id="ML977158">
    <property type="protein sequence ID" value="KAF1986158.1"/>
    <property type="molecule type" value="Genomic_DNA"/>
</dbReference>
<dbReference type="SUPFAM" id="SSF50199">
    <property type="entry name" value="Staphylococcal nuclease"/>
    <property type="match status" value="1"/>
</dbReference>
<organism evidence="17 18">
    <name type="scientific">Aulographum hederae CBS 113979</name>
    <dbReference type="NCBI Taxonomy" id="1176131"/>
    <lineage>
        <taxon>Eukaryota</taxon>
        <taxon>Fungi</taxon>
        <taxon>Dikarya</taxon>
        <taxon>Ascomycota</taxon>
        <taxon>Pezizomycotina</taxon>
        <taxon>Dothideomycetes</taxon>
        <taxon>Pleosporomycetidae</taxon>
        <taxon>Aulographales</taxon>
        <taxon>Aulographaceae</taxon>
    </lineage>
</organism>
<feature type="region of interest" description="Disordered" evidence="15">
    <location>
        <begin position="243"/>
        <end position="272"/>
    </location>
</feature>
<keyword evidence="13" id="KW-0496">Mitochondrion</keyword>
<dbReference type="Gene3D" id="2.40.50.90">
    <property type="match status" value="1"/>
</dbReference>
<evidence type="ECO:0000256" key="13">
    <source>
        <dbReference type="ARBA" id="ARBA00023128"/>
    </source>
</evidence>
<evidence type="ECO:0000256" key="2">
    <source>
        <dbReference type="ARBA" id="ARBA00004173"/>
    </source>
</evidence>
<keyword evidence="10" id="KW-0378">Hydrolase</keyword>
<evidence type="ECO:0000256" key="15">
    <source>
        <dbReference type="SAM" id="MobiDB-lite"/>
    </source>
</evidence>
<dbReference type="GO" id="GO:0016020">
    <property type="term" value="C:membrane"/>
    <property type="evidence" value="ECO:0007669"/>
    <property type="project" value="UniProtKB-SubCell"/>
</dbReference>
<protein>
    <recommendedName>
        <fullName evidence="4">Probable endonuclease LCL3</fullName>
    </recommendedName>
    <alternativeName>
        <fullName evidence="5">Probable endonuclease lcl3</fullName>
    </alternativeName>
</protein>
<keyword evidence="9" id="KW-0255">Endonuclease</keyword>
<sequence length="272" mass="31658">MRWPWSDSERKDTSRKWTDNLNSIDWEHFLEPRNAFFTGVGVFGTLGTIYFHKRFIRRIPSSGYIKPGFYRQRSLFGKVTSVGDGDNFRLFHTPGGRLTGWGWLPGRSVPTKREDLSNRTIHVRIAGVDAPELAHFGRPAQPHSEEALAWLKSYILNRRVRAYIYRRDQYDRVVATVWVRHWLFRKDIGLEMLKRGLATVYEAKFGSEFGEYEAKYREAEKKAKKNKIGMWAEPSVIARFLGKGSPAYESPRDYKTRMQSSQKDLGTAEVKK</sequence>
<evidence type="ECO:0000259" key="16">
    <source>
        <dbReference type="PROSITE" id="PS50830"/>
    </source>
</evidence>
<evidence type="ECO:0000256" key="10">
    <source>
        <dbReference type="ARBA" id="ARBA00022801"/>
    </source>
</evidence>
<reference evidence="17" key="1">
    <citation type="journal article" date="2020" name="Stud. Mycol.">
        <title>101 Dothideomycetes genomes: a test case for predicting lifestyles and emergence of pathogens.</title>
        <authorList>
            <person name="Haridas S."/>
            <person name="Albert R."/>
            <person name="Binder M."/>
            <person name="Bloem J."/>
            <person name="Labutti K."/>
            <person name="Salamov A."/>
            <person name="Andreopoulos B."/>
            <person name="Baker S."/>
            <person name="Barry K."/>
            <person name="Bills G."/>
            <person name="Bluhm B."/>
            <person name="Cannon C."/>
            <person name="Castanera R."/>
            <person name="Culley D."/>
            <person name="Daum C."/>
            <person name="Ezra D."/>
            <person name="Gonzalez J."/>
            <person name="Henrissat B."/>
            <person name="Kuo A."/>
            <person name="Liang C."/>
            <person name="Lipzen A."/>
            <person name="Lutzoni F."/>
            <person name="Magnuson J."/>
            <person name="Mondo S."/>
            <person name="Nolan M."/>
            <person name="Ohm R."/>
            <person name="Pangilinan J."/>
            <person name="Park H.-J."/>
            <person name="Ramirez L."/>
            <person name="Alfaro M."/>
            <person name="Sun H."/>
            <person name="Tritt A."/>
            <person name="Yoshinaga Y."/>
            <person name="Zwiers L.-H."/>
            <person name="Turgeon B."/>
            <person name="Goodwin S."/>
            <person name="Spatafora J."/>
            <person name="Crous P."/>
            <person name="Grigoriev I."/>
        </authorList>
    </citation>
    <scope>NUCLEOTIDE SEQUENCE</scope>
    <source>
        <strain evidence="17">CBS 113979</strain>
    </source>
</reference>
<evidence type="ECO:0000256" key="7">
    <source>
        <dbReference type="ARBA" id="ARBA00022722"/>
    </source>
</evidence>
<dbReference type="PANTHER" id="PTHR12302">
    <property type="entry name" value="EBNA2 BINDING PROTEIN P100"/>
    <property type="match status" value="1"/>
</dbReference>
<dbReference type="PANTHER" id="PTHR12302:SF3">
    <property type="entry name" value="SERINE_THREONINE-PROTEIN KINASE 31"/>
    <property type="match status" value="1"/>
</dbReference>
<keyword evidence="14" id="KW-0472">Membrane</keyword>
<dbReference type="Pfam" id="PF00565">
    <property type="entry name" value="SNase"/>
    <property type="match status" value="1"/>
</dbReference>
<accession>A0A6G1GZK5</accession>
<gene>
    <name evidence="17" type="ORF">K402DRAFT_356037</name>
</gene>
<dbReference type="AlphaFoldDB" id="A0A6G1GZK5"/>
<evidence type="ECO:0000256" key="8">
    <source>
        <dbReference type="ARBA" id="ARBA00022723"/>
    </source>
</evidence>
<dbReference type="GO" id="GO:0004519">
    <property type="term" value="F:endonuclease activity"/>
    <property type="evidence" value="ECO:0007669"/>
    <property type="project" value="UniProtKB-KW"/>
</dbReference>
<keyword evidence="7" id="KW-0540">Nuclease</keyword>
<dbReference type="GO" id="GO:0005739">
    <property type="term" value="C:mitochondrion"/>
    <property type="evidence" value="ECO:0007669"/>
    <property type="project" value="UniProtKB-SubCell"/>
</dbReference>
<evidence type="ECO:0000313" key="18">
    <source>
        <dbReference type="Proteomes" id="UP000800041"/>
    </source>
</evidence>
<feature type="domain" description="TNase-like" evidence="16">
    <location>
        <begin position="73"/>
        <end position="233"/>
    </location>
</feature>
<evidence type="ECO:0000313" key="17">
    <source>
        <dbReference type="EMBL" id="KAF1986158.1"/>
    </source>
</evidence>
<dbReference type="InterPro" id="IPR035437">
    <property type="entry name" value="SNase_OB-fold_sf"/>
</dbReference>
<keyword evidence="6" id="KW-0812">Transmembrane</keyword>
<evidence type="ECO:0000256" key="11">
    <source>
        <dbReference type="ARBA" id="ARBA00022837"/>
    </source>
</evidence>
<comment type="similarity">
    <text evidence="3">Belongs to the LCL3 family.</text>
</comment>